<dbReference type="Pfam" id="PF02362">
    <property type="entry name" value="B3"/>
    <property type="match status" value="4"/>
</dbReference>
<dbReference type="CDD" id="cd10017">
    <property type="entry name" value="B3_DNA"/>
    <property type="match status" value="4"/>
</dbReference>
<name>A0A6P5S489_PRUAV</name>
<keyword evidence="2" id="KW-0805">Transcription regulation</keyword>
<comment type="subcellular location">
    <subcellularLocation>
        <location evidence="1">Nucleus</location>
    </subcellularLocation>
</comment>
<organism evidence="8 9">
    <name type="scientific">Prunus avium</name>
    <name type="common">Cherry</name>
    <name type="synonym">Cerasus avium</name>
    <dbReference type="NCBI Taxonomy" id="42229"/>
    <lineage>
        <taxon>Eukaryota</taxon>
        <taxon>Viridiplantae</taxon>
        <taxon>Streptophyta</taxon>
        <taxon>Embryophyta</taxon>
        <taxon>Tracheophyta</taxon>
        <taxon>Spermatophyta</taxon>
        <taxon>Magnoliopsida</taxon>
        <taxon>eudicotyledons</taxon>
        <taxon>Gunneridae</taxon>
        <taxon>Pentapetalae</taxon>
        <taxon>rosids</taxon>
        <taxon>fabids</taxon>
        <taxon>Rosales</taxon>
        <taxon>Rosaceae</taxon>
        <taxon>Amygdaloideae</taxon>
        <taxon>Amygdaleae</taxon>
        <taxon>Prunus</taxon>
    </lineage>
</organism>
<protein>
    <submittedName>
        <fullName evidence="9">B3 domain-containing protein Os03g0619600-like isoform X1</fullName>
    </submittedName>
</protein>
<keyword evidence="5" id="KW-0539">Nucleus</keyword>
<dbReference type="GeneID" id="110752977"/>
<keyword evidence="3" id="KW-0238">DNA-binding</keyword>
<dbReference type="InterPro" id="IPR015300">
    <property type="entry name" value="DNA-bd_pseudobarrel_sf"/>
</dbReference>
<dbReference type="KEGG" id="pavi:110752977"/>
<dbReference type="SUPFAM" id="SSF101936">
    <property type="entry name" value="DNA-binding pseudobarrel domain"/>
    <property type="match status" value="4"/>
</dbReference>
<dbReference type="PROSITE" id="PS50863">
    <property type="entry name" value="B3"/>
    <property type="match status" value="4"/>
</dbReference>
<dbReference type="InterPro" id="IPR003340">
    <property type="entry name" value="B3_DNA-bd"/>
</dbReference>
<keyword evidence="8" id="KW-1185">Reference proteome</keyword>
<dbReference type="PANTHER" id="PTHR31920">
    <property type="entry name" value="B3 DOMAIN-CONTAINING"/>
    <property type="match status" value="1"/>
</dbReference>
<evidence type="ECO:0000256" key="4">
    <source>
        <dbReference type="ARBA" id="ARBA00023163"/>
    </source>
</evidence>
<dbReference type="GO" id="GO:0003677">
    <property type="term" value="F:DNA binding"/>
    <property type="evidence" value="ECO:0007669"/>
    <property type="project" value="UniProtKB-KW"/>
</dbReference>
<dbReference type="GO" id="GO:0005634">
    <property type="term" value="C:nucleus"/>
    <property type="evidence" value="ECO:0007669"/>
    <property type="project" value="UniProtKB-SubCell"/>
</dbReference>
<proteinExistence type="predicted"/>
<feature type="domain" description="TF-B3" evidence="7">
    <location>
        <begin position="21"/>
        <end position="114"/>
    </location>
</feature>
<keyword evidence="4" id="KW-0804">Transcription</keyword>
<gene>
    <name evidence="9" type="primary">LOC110752977</name>
</gene>
<dbReference type="PANTHER" id="PTHR31920:SF108">
    <property type="entry name" value="B3 DOMAIN-CONTAINING TRANSCRIPTION FACTOR VRN1-LIKE"/>
    <property type="match status" value="1"/>
</dbReference>
<dbReference type="Gene3D" id="2.40.330.10">
    <property type="entry name" value="DNA-binding pseudobarrel domain"/>
    <property type="match status" value="4"/>
</dbReference>
<evidence type="ECO:0000256" key="5">
    <source>
        <dbReference type="ARBA" id="ARBA00023242"/>
    </source>
</evidence>
<feature type="domain" description="TF-B3" evidence="7">
    <location>
        <begin position="444"/>
        <end position="540"/>
    </location>
</feature>
<feature type="domain" description="TF-B3" evidence="7">
    <location>
        <begin position="232"/>
        <end position="325"/>
    </location>
</feature>
<feature type="region of interest" description="Disordered" evidence="6">
    <location>
        <begin position="367"/>
        <end position="406"/>
    </location>
</feature>
<reference evidence="9" key="1">
    <citation type="submission" date="2025-08" db="UniProtKB">
        <authorList>
            <consortium name="RefSeq"/>
        </authorList>
    </citation>
    <scope>IDENTIFICATION</scope>
</reference>
<evidence type="ECO:0000313" key="9">
    <source>
        <dbReference type="RefSeq" id="XP_021809452.1"/>
    </source>
</evidence>
<evidence type="ECO:0000259" key="7">
    <source>
        <dbReference type="PROSITE" id="PS50863"/>
    </source>
</evidence>
<feature type="compositionally biased region" description="Acidic residues" evidence="6">
    <location>
        <begin position="132"/>
        <end position="141"/>
    </location>
</feature>
<evidence type="ECO:0000313" key="8">
    <source>
        <dbReference type="Proteomes" id="UP000515124"/>
    </source>
</evidence>
<dbReference type="AlphaFoldDB" id="A0A6P5S489"/>
<accession>A0A6P5S489</accession>
<dbReference type="RefSeq" id="XP_021809452.1">
    <property type="nucleotide sequence ID" value="XM_021953760.1"/>
</dbReference>
<dbReference type="Proteomes" id="UP000515124">
    <property type="component" value="Unplaced"/>
</dbReference>
<feature type="domain" description="TF-B3" evidence="7">
    <location>
        <begin position="647"/>
        <end position="741"/>
    </location>
</feature>
<sequence length="741" mass="84803">MTSLCREIDNPTKRFSSTTPYFFMMIPKGASRCIKLRIPNKFMMKCGDDLSNPVFLNVPSGSKWKLELRRWDGEAWFDKGWPEFFEFYSLDNCHSLVFRYEGNSKFKVCIFDQSFKQIDYALKMPKMKETNSDDSSDDSGDVTEILDKSLPRPRKSREKSPLQCLRPHKKARTSSSAGKVDFPAKRHGGGKSITARFPKRTEPILGRLHPSTTSGKAIALQRAKALKSDNSFFMVSMGRTNIDGYRMSIPKKFLRKYGDDLSNPVLLKLPNGSKWNVELRRWKGEAWFDKGWAEFSEFYSLEHCHSLVFRYEGNSKFHICIFDKSFVEIEYPLTMPEMKETDADDDSSDESDDASLEILDKFPLCPRKSKEKSSLPCPRPHKKKRTSSSGNIDFPAKRHDQGTSSTPRFLKRTQVVRGRMHPLTTSGKALALQRAKAYKSDKPSFIVPMHRSYIGRHPMWLTSDFSILMGHLSKNSANVILWDLGGRAWVVEFIAKPRAKFQSGWHEFVRGNNLNIGDVCVFVLIDDTRLVFEVVIFRAVEAANCTLSPDVDGEETDEDEDSVDSLDDFPPCPKTRKISPIAPQPHKKNRTCSTSKTKNIEHVCGSSKTRKFVIRRPEVPRRMHPVAASGKDRALLRANAYKSKYPSFTAAIHPTNICGCYLASPAEFVKEHLNQAHDKAILRVSDERTWHVNLCKYGRAFRLQRWMRFVRENDLKVGDVCVFELINNIKPLFNVALFHAK</sequence>
<evidence type="ECO:0000256" key="2">
    <source>
        <dbReference type="ARBA" id="ARBA00023015"/>
    </source>
</evidence>
<evidence type="ECO:0000256" key="1">
    <source>
        <dbReference type="ARBA" id="ARBA00004123"/>
    </source>
</evidence>
<feature type="region of interest" description="Disordered" evidence="6">
    <location>
        <begin position="128"/>
        <end position="194"/>
    </location>
</feature>
<evidence type="ECO:0000256" key="3">
    <source>
        <dbReference type="ARBA" id="ARBA00023125"/>
    </source>
</evidence>
<dbReference type="SMART" id="SM01019">
    <property type="entry name" value="B3"/>
    <property type="match status" value="4"/>
</dbReference>
<dbReference type="InterPro" id="IPR050655">
    <property type="entry name" value="Plant_B3_domain"/>
</dbReference>
<evidence type="ECO:0000256" key="6">
    <source>
        <dbReference type="SAM" id="MobiDB-lite"/>
    </source>
</evidence>